<proteinExistence type="predicted"/>
<dbReference type="Proteomes" id="UP001596142">
    <property type="component" value="Unassembled WGS sequence"/>
</dbReference>
<keyword evidence="1" id="KW-1133">Transmembrane helix</keyword>
<keyword evidence="1" id="KW-0472">Membrane</keyword>
<gene>
    <name evidence="2" type="ORF">ACFPU1_01735</name>
</gene>
<accession>A0ABW0YHB0</accession>
<dbReference type="RefSeq" id="WP_385937825.1">
    <property type="nucleotide sequence ID" value="NZ_JBHSOZ010000002.1"/>
</dbReference>
<evidence type="ECO:0000313" key="2">
    <source>
        <dbReference type="EMBL" id="MFC5711496.1"/>
    </source>
</evidence>
<feature type="transmembrane region" description="Helical" evidence="1">
    <location>
        <begin position="45"/>
        <end position="72"/>
    </location>
</feature>
<evidence type="ECO:0000313" key="3">
    <source>
        <dbReference type="Proteomes" id="UP001596142"/>
    </source>
</evidence>
<keyword evidence="1" id="KW-0812">Transmembrane</keyword>
<reference evidence="3" key="1">
    <citation type="journal article" date="2019" name="Int. J. Syst. Evol. Microbiol.">
        <title>The Global Catalogue of Microorganisms (GCM) 10K type strain sequencing project: providing services to taxonomists for standard genome sequencing and annotation.</title>
        <authorList>
            <consortium name="The Broad Institute Genomics Platform"/>
            <consortium name="The Broad Institute Genome Sequencing Center for Infectious Disease"/>
            <person name="Wu L."/>
            <person name="Ma J."/>
        </authorList>
    </citation>
    <scope>NUCLEOTIDE SEQUENCE [LARGE SCALE GENOMIC DNA]</scope>
    <source>
        <strain evidence="3">CECT 7184</strain>
    </source>
</reference>
<sequence length="96" mass="11029">MNAKASNHTVRNQQHAYAACPKCGKEELLLILKWRYMFLTSTMPIVAALLIGYFFHIIFLVFIPGILVMNYLIAKKKTPFLICKTCRHAQPSFQPD</sequence>
<keyword evidence="3" id="KW-1185">Reference proteome</keyword>
<comment type="caution">
    <text evidence="2">The sequence shown here is derived from an EMBL/GenBank/DDBJ whole genome shotgun (WGS) entry which is preliminary data.</text>
</comment>
<protein>
    <recommendedName>
        <fullName evidence="4">LITAF domain-containing protein</fullName>
    </recommendedName>
</protein>
<organism evidence="2 3">
    <name type="scientific">Thalassorhabdus alkalitolerans</name>
    <dbReference type="NCBI Taxonomy" id="2282697"/>
    <lineage>
        <taxon>Bacteria</taxon>
        <taxon>Bacillati</taxon>
        <taxon>Bacillota</taxon>
        <taxon>Bacilli</taxon>
        <taxon>Bacillales</taxon>
        <taxon>Bacillaceae</taxon>
        <taxon>Thalassorhabdus</taxon>
    </lineage>
</organism>
<evidence type="ECO:0008006" key="4">
    <source>
        <dbReference type="Google" id="ProtNLM"/>
    </source>
</evidence>
<evidence type="ECO:0000256" key="1">
    <source>
        <dbReference type="SAM" id="Phobius"/>
    </source>
</evidence>
<dbReference type="EMBL" id="JBHSOZ010000002">
    <property type="protein sequence ID" value="MFC5711496.1"/>
    <property type="molecule type" value="Genomic_DNA"/>
</dbReference>
<name>A0ABW0YHB0_9BACI</name>